<evidence type="ECO:0000313" key="3">
    <source>
        <dbReference type="EMBL" id="AZN73380.1"/>
    </source>
</evidence>
<keyword evidence="4" id="KW-1185">Reference proteome</keyword>
<dbReference type="EMBL" id="CP032509">
    <property type="protein sequence ID" value="AZN73380.1"/>
    <property type="molecule type" value="Genomic_DNA"/>
</dbReference>
<evidence type="ECO:0000256" key="1">
    <source>
        <dbReference type="ARBA" id="ARBA00023172"/>
    </source>
</evidence>
<accession>A0A3Q8XR30</accession>
<dbReference type="InterPro" id="IPR002104">
    <property type="entry name" value="Integrase_catalytic"/>
</dbReference>
<feature type="domain" description="Tyr recombinase" evidence="2">
    <location>
        <begin position="142"/>
        <end position="335"/>
    </location>
</feature>
<proteinExistence type="predicted"/>
<dbReference type="GO" id="GO:0006310">
    <property type="term" value="P:DNA recombination"/>
    <property type="evidence" value="ECO:0007669"/>
    <property type="project" value="UniProtKB-KW"/>
</dbReference>
<dbReference type="Proteomes" id="UP000268192">
    <property type="component" value="Chromosome"/>
</dbReference>
<keyword evidence="1" id="KW-0233">DNA recombination</keyword>
<dbReference type="SUPFAM" id="SSF56349">
    <property type="entry name" value="DNA breaking-rejoining enzymes"/>
    <property type="match status" value="1"/>
</dbReference>
<dbReference type="GO" id="GO:0003677">
    <property type="term" value="F:DNA binding"/>
    <property type="evidence" value="ECO:0007669"/>
    <property type="project" value="InterPro"/>
</dbReference>
<protein>
    <recommendedName>
        <fullName evidence="2">Tyr recombinase domain-containing protein</fullName>
    </recommendedName>
</protein>
<dbReference type="AlphaFoldDB" id="A0A3Q8XR30"/>
<gene>
    <name evidence="3" type="ORF">D5400_20665</name>
</gene>
<dbReference type="KEGG" id="abaw:D5400_20665"/>
<dbReference type="GO" id="GO:0015074">
    <property type="term" value="P:DNA integration"/>
    <property type="evidence" value="ECO:0007669"/>
    <property type="project" value="InterPro"/>
</dbReference>
<name>A0A3Q8XR30_9HYPH</name>
<organism evidence="3 4">
    <name type="scientific">Georhizobium profundi</name>
    <dbReference type="NCBI Taxonomy" id="2341112"/>
    <lineage>
        <taxon>Bacteria</taxon>
        <taxon>Pseudomonadati</taxon>
        <taxon>Pseudomonadota</taxon>
        <taxon>Alphaproteobacteria</taxon>
        <taxon>Hyphomicrobiales</taxon>
        <taxon>Rhizobiaceae</taxon>
        <taxon>Georhizobium</taxon>
    </lineage>
</organism>
<dbReference type="InterPro" id="IPR011010">
    <property type="entry name" value="DNA_brk_join_enz"/>
</dbReference>
<dbReference type="Gene3D" id="1.10.443.10">
    <property type="entry name" value="Intergrase catalytic core"/>
    <property type="match status" value="1"/>
</dbReference>
<reference evidence="3 4" key="1">
    <citation type="submission" date="2018-09" db="EMBL/GenBank/DDBJ databases">
        <title>Marinorhizobium profundi gen. nov., sp. nov., isolated from a deep-sea sediment sample from the New Britain Trench and proposal of Marinorhizobiaceae fam. nov. in the order Rhizobiales of the class Alphaproteobacteria.</title>
        <authorList>
            <person name="Cao J."/>
        </authorList>
    </citation>
    <scope>NUCLEOTIDE SEQUENCE [LARGE SCALE GENOMIC DNA]</scope>
    <source>
        <strain evidence="3 4">WS11</strain>
    </source>
</reference>
<dbReference type="RefSeq" id="WP_126012250.1">
    <property type="nucleotide sequence ID" value="NZ_CP032509.1"/>
</dbReference>
<dbReference type="OrthoDB" id="7363113at2"/>
<dbReference type="PROSITE" id="PS51898">
    <property type="entry name" value="TYR_RECOMBINASE"/>
    <property type="match status" value="1"/>
</dbReference>
<evidence type="ECO:0000313" key="4">
    <source>
        <dbReference type="Proteomes" id="UP000268192"/>
    </source>
</evidence>
<dbReference type="Pfam" id="PF00589">
    <property type="entry name" value="Phage_integrase"/>
    <property type="match status" value="1"/>
</dbReference>
<sequence>MSAPLIMKWNFWPKADRDAWAALFRQGEDHFDEDGAGCDWADGTRSKFEQAYGHWLSFLDRNRQLDDRAPADRISIETVWLFKQEMEARISGRSTADRVKDLYVIATALDPDRDWTWLKNASNRLLQLHPHELNPRRSVTAAEIAAWADAEMTAALSMPDTGGWERPIRFRDGLMVGLLIARPLRLRTFVAIEIGRHLVTDENGTRLIFQPDDIKDRKPHEWSFPDHLLDPLERYLTEFRPALLRGNESKALWASRTGGPLSYAGLQENLANITARAFGETLRPHAFRDIAATSIAEEDPLHVAITPGVLGHSTLQMAQKHYNRASSVKASAAWQDLIYERRRAGRTNCRKKRDSHFRGKVE</sequence>
<dbReference type="InterPro" id="IPR013762">
    <property type="entry name" value="Integrase-like_cat_sf"/>
</dbReference>
<evidence type="ECO:0000259" key="2">
    <source>
        <dbReference type="PROSITE" id="PS51898"/>
    </source>
</evidence>